<organism evidence="2">
    <name type="scientific">Noctiluca scintillans</name>
    <name type="common">Sea sparkle</name>
    <name type="synonym">Red tide dinoflagellate</name>
    <dbReference type="NCBI Taxonomy" id="2966"/>
    <lineage>
        <taxon>Eukaryota</taxon>
        <taxon>Sar</taxon>
        <taxon>Alveolata</taxon>
        <taxon>Dinophyceae</taxon>
        <taxon>Noctilucales</taxon>
        <taxon>Noctilucaceae</taxon>
        <taxon>Noctiluca</taxon>
    </lineage>
</organism>
<gene>
    <name evidence="2" type="ORF">NSCI0253_LOCUS7295</name>
</gene>
<feature type="signal peptide" evidence="1">
    <location>
        <begin position="1"/>
        <end position="20"/>
    </location>
</feature>
<name>A0A7S0ZUF2_NOCSC</name>
<evidence type="ECO:0000313" key="2">
    <source>
        <dbReference type="EMBL" id="CAD8832947.1"/>
    </source>
</evidence>
<reference evidence="2" key="1">
    <citation type="submission" date="2021-01" db="EMBL/GenBank/DDBJ databases">
        <authorList>
            <person name="Corre E."/>
            <person name="Pelletier E."/>
            <person name="Niang G."/>
            <person name="Scheremetjew M."/>
            <person name="Finn R."/>
            <person name="Kale V."/>
            <person name="Holt S."/>
            <person name="Cochrane G."/>
            <person name="Meng A."/>
            <person name="Brown T."/>
            <person name="Cohen L."/>
        </authorList>
    </citation>
    <scope>NUCLEOTIDE SEQUENCE</scope>
</reference>
<protein>
    <recommendedName>
        <fullName evidence="3">Peptidase M11 gametolysin domain-containing protein</fullName>
    </recommendedName>
</protein>
<dbReference type="EMBL" id="HBFQ01010444">
    <property type="protein sequence ID" value="CAD8832947.1"/>
    <property type="molecule type" value="Transcribed_RNA"/>
</dbReference>
<proteinExistence type="predicted"/>
<evidence type="ECO:0000256" key="1">
    <source>
        <dbReference type="SAM" id="SignalP"/>
    </source>
</evidence>
<evidence type="ECO:0008006" key="3">
    <source>
        <dbReference type="Google" id="ProtNLM"/>
    </source>
</evidence>
<dbReference type="AlphaFoldDB" id="A0A7S0ZUF2"/>
<keyword evidence="1" id="KW-0732">Signal</keyword>
<accession>A0A7S0ZUF2</accession>
<feature type="chain" id="PRO_5030757042" description="Peptidase M11 gametolysin domain-containing protein" evidence="1">
    <location>
        <begin position="21"/>
        <end position="535"/>
    </location>
</feature>
<sequence>MEWISWRLLLLSLDIGFALALMSPQHPSVESFVLQARHDVDTRRLSVECVLTIFESDEFSSSPDACEYRFGMCASGEIMYYIRDDSPSDVSVLETIVPGSTVRIDLEEVDVTEVSHCTTWSPWRPSGSPVYRAISATPVGGVSLSETGLVSTFEMDVLMIVVRIPNTSNPWVESEIWEDLVGPGVSINNLFSHSSNGQMTVPASSAKLVTVDLTSDWVHDWDTVTSCPVMQMNSDLFAAVQAEHDINPDDYTFREIFIPEGGGCVGWGGTCSGSCGHPKRGWPSAGACIAWYKVKGVGVRAHVLGHNLGLVHAGGPGDPYHTEDGDLQNMMGNGAWNSTVPFIPSDRYFLGFLSELPGEMVEWTDDSSSPVLLSSTTVELGAGGADAVAVKIECDECRPKVGRHMWKRGGNLWVYFRGEESIWADEVVDSKYRQKVFVHLDRPYLSEYISGGSELWAILSEGETYDMPYTDFSLQFCEIIGNTSYISITKDYHNCPTPAPTPAPTYSRSYIRRVRSLCKNPKRRKQLTEEALELC</sequence>